<name>A0ABT0G4B0_9ACTN</name>
<comment type="caution">
    <text evidence="6">The sequence shown here is derived from an EMBL/GenBank/DDBJ whole genome shotgun (WGS) entry which is preliminary data.</text>
</comment>
<protein>
    <submittedName>
        <fullName evidence="6">LysR family transcriptional regulator</fullName>
    </submittedName>
</protein>
<dbReference type="Pfam" id="PF00126">
    <property type="entry name" value="HTH_1"/>
    <property type="match status" value="1"/>
</dbReference>
<evidence type="ECO:0000256" key="3">
    <source>
        <dbReference type="ARBA" id="ARBA00023125"/>
    </source>
</evidence>
<dbReference type="InterPro" id="IPR036390">
    <property type="entry name" value="WH_DNA-bd_sf"/>
</dbReference>
<evidence type="ECO:0000256" key="4">
    <source>
        <dbReference type="ARBA" id="ARBA00023163"/>
    </source>
</evidence>
<dbReference type="Proteomes" id="UP001317259">
    <property type="component" value="Unassembled WGS sequence"/>
</dbReference>
<keyword evidence="3" id="KW-0238">DNA-binding</keyword>
<dbReference type="SUPFAM" id="SSF53850">
    <property type="entry name" value="Periplasmic binding protein-like II"/>
    <property type="match status" value="1"/>
</dbReference>
<dbReference type="InterPro" id="IPR000847">
    <property type="entry name" value="LysR_HTH_N"/>
</dbReference>
<keyword evidence="2" id="KW-0805">Transcription regulation</keyword>
<dbReference type="EMBL" id="JAKRKC020000002">
    <property type="protein sequence ID" value="MCK2219400.1"/>
    <property type="molecule type" value="Genomic_DNA"/>
</dbReference>
<dbReference type="Pfam" id="PF03466">
    <property type="entry name" value="LysR_substrate"/>
    <property type="match status" value="1"/>
</dbReference>
<sequence>MELDLGAVRAFVAIAEERSFGEAAARLGISQQAVSKRIARLETDLETVLFYRSRAGAGLTGDGRAFLPHARSLVGLADQAVELLRGRRRALRVDVLDTRLASIDLVRGFHDAGGADVELITSDGLRSGRVALATGAVDAVLCRLTGPLDDALTAEPVHLEPLHVLVGRRHPLARRERVSLAELAGETFWMPGNVEGSEWEEFYRLLGEEFGLRMDTSGPDFGYEHYVETVAAGRASLAGDATRLPWHPGLVRVPITPPVPAYPWWLLRHRQNRHPALAAFTRHLAARRPAFDPARLWLPESDRPAFTAPPR</sequence>
<dbReference type="PRINTS" id="PR00039">
    <property type="entry name" value="HTHLYSR"/>
</dbReference>
<keyword evidence="4" id="KW-0804">Transcription</keyword>
<dbReference type="PANTHER" id="PTHR30346">
    <property type="entry name" value="TRANSCRIPTIONAL DUAL REGULATOR HCAR-RELATED"/>
    <property type="match status" value="1"/>
</dbReference>
<dbReference type="Gene3D" id="1.10.10.10">
    <property type="entry name" value="Winged helix-like DNA-binding domain superfamily/Winged helix DNA-binding domain"/>
    <property type="match status" value="1"/>
</dbReference>
<keyword evidence="7" id="KW-1185">Reference proteome</keyword>
<evidence type="ECO:0000256" key="2">
    <source>
        <dbReference type="ARBA" id="ARBA00023015"/>
    </source>
</evidence>
<evidence type="ECO:0000313" key="6">
    <source>
        <dbReference type="EMBL" id="MCK2219400.1"/>
    </source>
</evidence>
<evidence type="ECO:0000256" key="1">
    <source>
        <dbReference type="ARBA" id="ARBA00009437"/>
    </source>
</evidence>
<dbReference type="RefSeq" id="WP_242383413.1">
    <property type="nucleotide sequence ID" value="NZ_JAKRKC020000002.1"/>
</dbReference>
<reference evidence="6 7" key="1">
    <citation type="submission" date="2022-04" db="EMBL/GenBank/DDBJ databases">
        <title>Genome draft of Actinomadura sp. ATCC 31491.</title>
        <authorList>
            <person name="Shi X."/>
            <person name="Du Y."/>
        </authorList>
    </citation>
    <scope>NUCLEOTIDE SEQUENCE [LARGE SCALE GENOMIC DNA]</scope>
    <source>
        <strain evidence="6 7">ATCC 31491</strain>
    </source>
</reference>
<evidence type="ECO:0000259" key="5">
    <source>
        <dbReference type="PROSITE" id="PS50931"/>
    </source>
</evidence>
<feature type="domain" description="HTH lysR-type" evidence="5">
    <location>
        <begin position="3"/>
        <end position="60"/>
    </location>
</feature>
<comment type="similarity">
    <text evidence="1">Belongs to the LysR transcriptional regulatory family.</text>
</comment>
<dbReference type="Gene3D" id="3.40.190.10">
    <property type="entry name" value="Periplasmic binding protein-like II"/>
    <property type="match status" value="2"/>
</dbReference>
<proteinExistence type="inferred from homology"/>
<dbReference type="SUPFAM" id="SSF46785">
    <property type="entry name" value="Winged helix' DNA-binding domain"/>
    <property type="match status" value="1"/>
</dbReference>
<dbReference type="InterPro" id="IPR005119">
    <property type="entry name" value="LysR_subst-bd"/>
</dbReference>
<accession>A0ABT0G4B0</accession>
<dbReference type="PROSITE" id="PS50931">
    <property type="entry name" value="HTH_LYSR"/>
    <property type="match status" value="1"/>
</dbReference>
<organism evidence="6 7">
    <name type="scientific">Actinomadura luzonensis</name>
    <dbReference type="NCBI Taxonomy" id="2805427"/>
    <lineage>
        <taxon>Bacteria</taxon>
        <taxon>Bacillati</taxon>
        <taxon>Actinomycetota</taxon>
        <taxon>Actinomycetes</taxon>
        <taxon>Streptosporangiales</taxon>
        <taxon>Thermomonosporaceae</taxon>
        <taxon>Actinomadura</taxon>
    </lineage>
</organism>
<gene>
    <name evidence="6" type="ORF">MF672_037225</name>
</gene>
<dbReference type="PANTHER" id="PTHR30346:SF0">
    <property type="entry name" value="HCA OPERON TRANSCRIPTIONAL ACTIVATOR HCAR"/>
    <property type="match status" value="1"/>
</dbReference>
<evidence type="ECO:0000313" key="7">
    <source>
        <dbReference type="Proteomes" id="UP001317259"/>
    </source>
</evidence>
<dbReference type="InterPro" id="IPR036388">
    <property type="entry name" value="WH-like_DNA-bd_sf"/>
</dbReference>